<accession>B2A6W7</accession>
<protein>
    <submittedName>
        <fullName evidence="1">Uncharacterized protein</fullName>
    </submittedName>
</protein>
<dbReference type="Proteomes" id="UP000001683">
    <property type="component" value="Chromosome"/>
</dbReference>
<dbReference type="InParanoid" id="B2A6W7"/>
<dbReference type="HOGENOM" id="CLU_2807951_0_0_9"/>
<evidence type="ECO:0000313" key="1">
    <source>
        <dbReference type="EMBL" id="ACB84248.1"/>
    </source>
</evidence>
<proteinExistence type="predicted"/>
<reference evidence="1 2" key="2">
    <citation type="journal article" date="2011" name="J. Bacteriol.">
        <title>Complete genome sequence of the anaerobic, halophilic alkalithermophile Natranaerobius thermophilus JW/NM-WN-LF.</title>
        <authorList>
            <person name="Zhao B."/>
            <person name="Mesbah N.M."/>
            <person name="Dalin E."/>
            <person name="Goodwin L."/>
            <person name="Nolan M."/>
            <person name="Pitluck S."/>
            <person name="Chertkov O."/>
            <person name="Brettin T.S."/>
            <person name="Han J."/>
            <person name="Larimer F.W."/>
            <person name="Land M.L."/>
            <person name="Hauser L."/>
            <person name="Kyrpides N."/>
            <person name="Wiegel J."/>
        </authorList>
    </citation>
    <scope>NUCLEOTIDE SEQUENCE [LARGE SCALE GENOMIC DNA]</scope>
    <source>
        <strain evidence="2">ATCC BAA-1301 / DSM 18059 / JW/NM-WN-LF</strain>
    </source>
</reference>
<organism evidence="1 2">
    <name type="scientific">Natranaerobius thermophilus (strain ATCC BAA-1301 / DSM 18059 / JW/NM-WN-LF)</name>
    <dbReference type="NCBI Taxonomy" id="457570"/>
    <lineage>
        <taxon>Bacteria</taxon>
        <taxon>Bacillati</taxon>
        <taxon>Bacillota</taxon>
        <taxon>Clostridia</taxon>
        <taxon>Natranaerobiales</taxon>
        <taxon>Natranaerobiaceae</taxon>
        <taxon>Natranaerobius</taxon>
    </lineage>
</organism>
<reference evidence="1 2" key="1">
    <citation type="submission" date="2008-04" db="EMBL/GenBank/DDBJ databases">
        <title>Complete sequence of chromosome of Natranaerobius thermophilus JW/NM-WN-LF.</title>
        <authorList>
            <consortium name="US DOE Joint Genome Institute"/>
            <person name="Copeland A."/>
            <person name="Lucas S."/>
            <person name="Lapidus A."/>
            <person name="Glavina del Rio T."/>
            <person name="Dalin E."/>
            <person name="Tice H."/>
            <person name="Bruce D."/>
            <person name="Goodwin L."/>
            <person name="Pitluck S."/>
            <person name="Chertkov O."/>
            <person name="Brettin T."/>
            <person name="Detter J.C."/>
            <person name="Han C."/>
            <person name="Kuske C.R."/>
            <person name="Schmutz J."/>
            <person name="Larimer F."/>
            <person name="Land M."/>
            <person name="Hauser L."/>
            <person name="Kyrpides N."/>
            <person name="Lykidis A."/>
            <person name="Mesbah N.M."/>
            <person name="Wiegel J."/>
        </authorList>
    </citation>
    <scope>NUCLEOTIDE SEQUENCE [LARGE SCALE GENOMIC DNA]</scope>
    <source>
        <strain evidence="2">ATCC BAA-1301 / DSM 18059 / JW/NM-WN-LF</strain>
    </source>
</reference>
<evidence type="ECO:0000313" key="2">
    <source>
        <dbReference type="Proteomes" id="UP000001683"/>
    </source>
</evidence>
<dbReference type="STRING" id="457570.Nther_0654"/>
<keyword evidence="2" id="KW-1185">Reference proteome</keyword>
<dbReference type="AlphaFoldDB" id="B2A6W7"/>
<gene>
    <name evidence="1" type="ordered locus">Nther_0654</name>
</gene>
<name>B2A6W7_NATTJ</name>
<dbReference type="OrthoDB" id="2126232at2"/>
<dbReference type="KEGG" id="nth:Nther_0654"/>
<dbReference type="RefSeq" id="WP_012447132.1">
    <property type="nucleotide sequence ID" value="NC_010718.1"/>
</dbReference>
<sequence>MSRNGNYLLVMDCHSKEDFDGMRWIDAKELGRIKEKAQKGKMKIDCKECNLKIEDSNGELVFSYCSI</sequence>
<dbReference type="EMBL" id="CP001034">
    <property type="protein sequence ID" value="ACB84248.1"/>
    <property type="molecule type" value="Genomic_DNA"/>
</dbReference>